<keyword evidence="2" id="KW-1185">Reference proteome</keyword>
<dbReference type="EMBL" id="DF237293">
    <property type="protein sequence ID" value="GAQ87307.1"/>
    <property type="molecule type" value="Genomic_DNA"/>
</dbReference>
<accession>A0A1Y1IF27</accession>
<reference evidence="1 2" key="1">
    <citation type="journal article" date="2014" name="Nat. Commun.">
        <title>Klebsormidium flaccidum genome reveals primary factors for plant terrestrial adaptation.</title>
        <authorList>
            <person name="Hori K."/>
            <person name="Maruyama F."/>
            <person name="Fujisawa T."/>
            <person name="Togashi T."/>
            <person name="Yamamoto N."/>
            <person name="Seo M."/>
            <person name="Sato S."/>
            <person name="Yamada T."/>
            <person name="Mori H."/>
            <person name="Tajima N."/>
            <person name="Moriyama T."/>
            <person name="Ikeuchi M."/>
            <person name="Watanabe M."/>
            <person name="Wada H."/>
            <person name="Kobayashi K."/>
            <person name="Saito M."/>
            <person name="Masuda T."/>
            <person name="Sasaki-Sekimoto Y."/>
            <person name="Mashiguchi K."/>
            <person name="Awai K."/>
            <person name="Shimojima M."/>
            <person name="Masuda S."/>
            <person name="Iwai M."/>
            <person name="Nobusawa T."/>
            <person name="Narise T."/>
            <person name="Kondo S."/>
            <person name="Saito H."/>
            <person name="Sato R."/>
            <person name="Murakawa M."/>
            <person name="Ihara Y."/>
            <person name="Oshima-Yamada Y."/>
            <person name="Ohtaka K."/>
            <person name="Satoh M."/>
            <person name="Sonobe K."/>
            <person name="Ishii M."/>
            <person name="Ohtani R."/>
            <person name="Kanamori-Sato M."/>
            <person name="Honoki R."/>
            <person name="Miyazaki D."/>
            <person name="Mochizuki H."/>
            <person name="Umetsu J."/>
            <person name="Higashi K."/>
            <person name="Shibata D."/>
            <person name="Kamiya Y."/>
            <person name="Sato N."/>
            <person name="Nakamura Y."/>
            <person name="Tabata S."/>
            <person name="Ida S."/>
            <person name="Kurokawa K."/>
            <person name="Ohta H."/>
        </authorList>
    </citation>
    <scope>NUCLEOTIDE SEQUENCE [LARGE SCALE GENOMIC DNA]</scope>
    <source>
        <strain evidence="1 2">NIES-2285</strain>
    </source>
</reference>
<evidence type="ECO:0000313" key="2">
    <source>
        <dbReference type="Proteomes" id="UP000054558"/>
    </source>
</evidence>
<protein>
    <submittedName>
        <fullName evidence="1">Uncharacterized protein</fullName>
    </submittedName>
</protein>
<organism evidence="1 2">
    <name type="scientific">Klebsormidium nitens</name>
    <name type="common">Green alga</name>
    <name type="synonym">Ulothrix nitens</name>
    <dbReference type="NCBI Taxonomy" id="105231"/>
    <lineage>
        <taxon>Eukaryota</taxon>
        <taxon>Viridiplantae</taxon>
        <taxon>Streptophyta</taxon>
        <taxon>Klebsormidiophyceae</taxon>
        <taxon>Klebsormidiales</taxon>
        <taxon>Klebsormidiaceae</taxon>
        <taxon>Klebsormidium</taxon>
    </lineage>
</organism>
<sequence>MPAPPMAILGRCQLSPALAFDQRGQTCVQSSRSCESAPPLALGRGWAATISALAGVPRRIPLLDGILESPGGKGAIPSERPKYGALNLYQHPQGCAFSYGHCLFELLPDVRKRATFTLGDSMSSFDTPATCEHFAHILSGFSSADIRRLVNRKFSDATDEASFLVEAQIHGPIEFWCDMKEIRYSRAEPAETRERLEALAADNAFSVGIF</sequence>
<dbReference type="Proteomes" id="UP000054558">
    <property type="component" value="Unassembled WGS sequence"/>
</dbReference>
<dbReference type="AlphaFoldDB" id="A0A1Y1IF27"/>
<proteinExistence type="predicted"/>
<dbReference type="InterPro" id="IPR022074">
    <property type="entry name" value="DUF3626"/>
</dbReference>
<dbReference type="Pfam" id="PF12294">
    <property type="entry name" value="DUF3626"/>
    <property type="match status" value="1"/>
</dbReference>
<name>A0A1Y1IF27_KLENI</name>
<dbReference type="OrthoDB" id="420861at2759"/>
<gene>
    <name evidence="1" type="ORF">KFL_003440080</name>
</gene>
<evidence type="ECO:0000313" key="1">
    <source>
        <dbReference type="EMBL" id="GAQ87307.1"/>
    </source>
</evidence>